<dbReference type="PIRSF" id="PIRSF000267">
    <property type="entry name" value="Cyt_oxidse_sub2"/>
    <property type="match status" value="1"/>
</dbReference>
<keyword evidence="6 12" id="KW-0812">Transmembrane</keyword>
<dbReference type="NCBIfam" id="TIGR00203">
    <property type="entry name" value="cydB"/>
    <property type="match status" value="1"/>
</dbReference>
<keyword evidence="7" id="KW-0479">Metal-binding</keyword>
<comment type="similarity">
    <text evidence="2">Belongs to the cytochrome ubiquinol oxidase subunit 2 family.</text>
</comment>
<keyword evidence="5" id="KW-0349">Heme</keyword>
<dbReference type="STRING" id="28034.BFX07_10415"/>
<feature type="transmembrane region" description="Helical" evidence="12">
    <location>
        <begin position="194"/>
        <end position="216"/>
    </location>
</feature>
<dbReference type="GO" id="GO:0016682">
    <property type="term" value="F:oxidoreductase activity, acting on diphenols and related substances as donors, oxygen as acceptor"/>
    <property type="evidence" value="ECO:0007669"/>
    <property type="project" value="TreeGrafter"/>
</dbReference>
<dbReference type="GO" id="GO:0046872">
    <property type="term" value="F:metal ion binding"/>
    <property type="evidence" value="ECO:0007669"/>
    <property type="project" value="UniProtKB-KW"/>
</dbReference>
<evidence type="ECO:0000313" key="14">
    <source>
        <dbReference type="Proteomes" id="UP000192660"/>
    </source>
</evidence>
<feature type="transmembrane region" description="Helical" evidence="12">
    <location>
        <begin position="81"/>
        <end position="101"/>
    </location>
</feature>
<dbReference type="PANTHER" id="PTHR43141">
    <property type="entry name" value="CYTOCHROME BD2 SUBUNIT II"/>
    <property type="match status" value="1"/>
</dbReference>
<name>A0A1W1W952_SULTA</name>
<comment type="subcellular location">
    <subcellularLocation>
        <location evidence="1">Cell membrane</location>
        <topology evidence="1">Multi-pass membrane protein</topology>
    </subcellularLocation>
</comment>
<keyword evidence="9 12" id="KW-1133">Transmembrane helix</keyword>
<dbReference type="GO" id="GO:0009055">
    <property type="term" value="F:electron transfer activity"/>
    <property type="evidence" value="ECO:0007669"/>
    <property type="project" value="TreeGrafter"/>
</dbReference>
<feature type="transmembrane region" description="Helical" evidence="12">
    <location>
        <begin position="297"/>
        <end position="324"/>
    </location>
</feature>
<evidence type="ECO:0000256" key="5">
    <source>
        <dbReference type="ARBA" id="ARBA00022617"/>
    </source>
</evidence>
<dbReference type="GO" id="GO:0005886">
    <property type="term" value="C:plasma membrane"/>
    <property type="evidence" value="ECO:0007669"/>
    <property type="project" value="UniProtKB-SubCell"/>
</dbReference>
<evidence type="ECO:0000256" key="2">
    <source>
        <dbReference type="ARBA" id="ARBA00007543"/>
    </source>
</evidence>
<evidence type="ECO:0000256" key="12">
    <source>
        <dbReference type="SAM" id="Phobius"/>
    </source>
</evidence>
<keyword evidence="3" id="KW-0813">Transport</keyword>
<dbReference type="OrthoDB" id="9776710at2"/>
<feature type="transmembrane region" description="Helical" evidence="12">
    <location>
        <begin position="252"/>
        <end position="277"/>
    </location>
</feature>
<feature type="transmembrane region" description="Helical" evidence="12">
    <location>
        <begin position="113"/>
        <end position="132"/>
    </location>
</feature>
<evidence type="ECO:0000256" key="6">
    <source>
        <dbReference type="ARBA" id="ARBA00022692"/>
    </source>
</evidence>
<evidence type="ECO:0000256" key="9">
    <source>
        <dbReference type="ARBA" id="ARBA00022989"/>
    </source>
</evidence>
<sequence length="336" mass="38003">MLNVAWFVLAVVLFIGYFFLEGFDYGVGMLLPVVGRNDHDRRLVLSTIGPFWDGNEVWLIASGGSLLAAFPAWYASFLSSFYLAFFFLLAGLIVRGVAIEFRSRVEDLRWRRVWDSLFVWGSFVPPLVWGFIMANMVKGIPIDAQGNFVGSLLQLVNVYSILGAISVAFVFALQGALFLMIRTKGILHERAEKVAYRIGPAATGIFLVFVVMTYYQTDIVRRLGLDPGPIPVFAFLSMIAVRLFLQRGQEKWAFVSTGFTIVLSTITIFLSLYPNVMISSLNPSWNLTIYNAAANTYSLHVMTVMTVFLLPIVLGYQAWSYWVFRKRIDEHSKLEY</sequence>
<dbReference type="GO" id="GO:0070069">
    <property type="term" value="C:cytochrome complex"/>
    <property type="evidence" value="ECO:0007669"/>
    <property type="project" value="TreeGrafter"/>
</dbReference>
<feature type="transmembrane region" description="Helical" evidence="12">
    <location>
        <begin position="228"/>
        <end position="245"/>
    </location>
</feature>
<dbReference type="Proteomes" id="UP000192660">
    <property type="component" value="Unassembled WGS sequence"/>
</dbReference>
<keyword evidence="8" id="KW-0249">Electron transport</keyword>
<accession>A0A1W1W952</accession>
<gene>
    <name evidence="13" type="ORF">SAMN00768000_0494</name>
</gene>
<evidence type="ECO:0000256" key="4">
    <source>
        <dbReference type="ARBA" id="ARBA00022475"/>
    </source>
</evidence>
<dbReference type="GO" id="GO:0019646">
    <property type="term" value="P:aerobic electron transport chain"/>
    <property type="evidence" value="ECO:0007669"/>
    <property type="project" value="TreeGrafter"/>
</dbReference>
<evidence type="ECO:0000256" key="7">
    <source>
        <dbReference type="ARBA" id="ARBA00022723"/>
    </source>
</evidence>
<dbReference type="Pfam" id="PF02322">
    <property type="entry name" value="Cyt_bd_oxida_II"/>
    <property type="match status" value="1"/>
</dbReference>
<keyword evidence="4" id="KW-1003">Cell membrane</keyword>
<feature type="transmembrane region" description="Helical" evidence="12">
    <location>
        <begin position="152"/>
        <end position="173"/>
    </location>
</feature>
<keyword evidence="10" id="KW-0408">Iron</keyword>
<feature type="transmembrane region" description="Helical" evidence="12">
    <location>
        <begin position="6"/>
        <end position="35"/>
    </location>
</feature>
<reference evidence="14" key="1">
    <citation type="submission" date="2017-04" db="EMBL/GenBank/DDBJ databases">
        <authorList>
            <person name="Varghese N."/>
            <person name="Submissions S."/>
        </authorList>
    </citation>
    <scope>NUCLEOTIDE SEQUENCE [LARGE SCALE GENOMIC DNA]</scope>
    <source>
        <strain evidence="14">DSM 9293</strain>
    </source>
</reference>
<dbReference type="AlphaFoldDB" id="A0A1W1W952"/>
<dbReference type="EMBL" id="FWWY01000001">
    <property type="protein sequence ID" value="SMC02273.1"/>
    <property type="molecule type" value="Genomic_DNA"/>
</dbReference>
<dbReference type="PANTHER" id="PTHR43141:SF5">
    <property type="entry name" value="CYTOCHROME BD-I UBIQUINOL OXIDASE SUBUNIT 2"/>
    <property type="match status" value="1"/>
</dbReference>
<proteinExistence type="inferred from homology"/>
<evidence type="ECO:0000313" key="13">
    <source>
        <dbReference type="EMBL" id="SMC02273.1"/>
    </source>
</evidence>
<dbReference type="RefSeq" id="WP_020376368.1">
    <property type="nucleotide sequence ID" value="NZ_FWWY01000001.1"/>
</dbReference>
<keyword evidence="14" id="KW-1185">Reference proteome</keyword>
<evidence type="ECO:0000256" key="11">
    <source>
        <dbReference type="ARBA" id="ARBA00023136"/>
    </source>
</evidence>
<evidence type="ECO:0000256" key="10">
    <source>
        <dbReference type="ARBA" id="ARBA00023004"/>
    </source>
</evidence>
<organism evidence="13 14">
    <name type="scientific">Sulfobacillus thermosulfidooxidans (strain DSM 9293 / VKM B-1269 / AT-1)</name>
    <dbReference type="NCBI Taxonomy" id="929705"/>
    <lineage>
        <taxon>Bacteria</taxon>
        <taxon>Bacillati</taxon>
        <taxon>Bacillota</taxon>
        <taxon>Clostridia</taxon>
        <taxon>Eubacteriales</taxon>
        <taxon>Clostridiales Family XVII. Incertae Sedis</taxon>
        <taxon>Sulfobacillus</taxon>
    </lineage>
</organism>
<keyword evidence="11 12" id="KW-0472">Membrane</keyword>
<dbReference type="InterPro" id="IPR003317">
    <property type="entry name" value="Cyt-d_oxidase_su2"/>
</dbReference>
<protein>
    <submittedName>
        <fullName evidence="13">Cytochrome bd-I ubiquinol oxidase subunit 2 apoprotein</fullName>
    </submittedName>
</protein>
<evidence type="ECO:0000256" key="3">
    <source>
        <dbReference type="ARBA" id="ARBA00022448"/>
    </source>
</evidence>
<evidence type="ECO:0000256" key="8">
    <source>
        <dbReference type="ARBA" id="ARBA00022982"/>
    </source>
</evidence>
<evidence type="ECO:0000256" key="1">
    <source>
        <dbReference type="ARBA" id="ARBA00004651"/>
    </source>
</evidence>